<dbReference type="InterPro" id="IPR011006">
    <property type="entry name" value="CheY-like_superfamily"/>
</dbReference>
<dbReference type="InterPro" id="IPR036388">
    <property type="entry name" value="WH-like_DNA-bd_sf"/>
</dbReference>
<dbReference type="SMART" id="SM00448">
    <property type="entry name" value="REC"/>
    <property type="match status" value="1"/>
</dbReference>
<dbReference type="GO" id="GO:0003723">
    <property type="term" value="F:RNA binding"/>
    <property type="evidence" value="ECO:0007669"/>
    <property type="project" value="InterPro"/>
</dbReference>
<dbReference type="PROSITE" id="PS50110">
    <property type="entry name" value="RESPONSE_REGULATORY"/>
    <property type="match status" value="1"/>
</dbReference>
<organism evidence="4 5">
    <name type="scientific">Abyssibacter profundi</name>
    <dbReference type="NCBI Taxonomy" id="2182787"/>
    <lineage>
        <taxon>Bacteria</taxon>
        <taxon>Pseudomonadati</taxon>
        <taxon>Pseudomonadota</taxon>
        <taxon>Gammaproteobacteria</taxon>
        <taxon>Chromatiales</taxon>
        <taxon>Oceanococcaceae</taxon>
        <taxon>Abyssibacter</taxon>
    </lineage>
</organism>
<accession>A0A383XPW3</accession>
<protein>
    <submittedName>
        <fullName evidence="4">Response regulator</fullName>
    </submittedName>
</protein>
<name>A0A383XPW3_9GAMM</name>
<dbReference type="InterPro" id="IPR008327">
    <property type="entry name" value="Sig_transdc_resp-reg_antiterm"/>
</dbReference>
<dbReference type="EMBL" id="QEQK01000020">
    <property type="protein sequence ID" value="PWN54667.1"/>
    <property type="molecule type" value="Genomic_DNA"/>
</dbReference>
<dbReference type="SUPFAM" id="SSF52172">
    <property type="entry name" value="CheY-like"/>
    <property type="match status" value="1"/>
</dbReference>
<dbReference type="Gene3D" id="3.40.50.2300">
    <property type="match status" value="1"/>
</dbReference>
<dbReference type="PIRSF" id="PIRSF036382">
    <property type="entry name" value="RR_antiterm"/>
    <property type="match status" value="1"/>
</dbReference>
<feature type="domain" description="Response regulatory" evidence="2">
    <location>
        <begin position="3"/>
        <end position="117"/>
    </location>
</feature>
<dbReference type="RefSeq" id="WP_109721588.1">
    <property type="nucleotide sequence ID" value="NZ_QEQK01000020.1"/>
</dbReference>
<evidence type="ECO:0000259" key="2">
    <source>
        <dbReference type="PROSITE" id="PS50110"/>
    </source>
</evidence>
<dbReference type="GO" id="GO:0000160">
    <property type="term" value="P:phosphorelay signal transduction system"/>
    <property type="evidence" value="ECO:0007669"/>
    <property type="project" value="InterPro"/>
</dbReference>
<evidence type="ECO:0000313" key="5">
    <source>
        <dbReference type="Proteomes" id="UP000251800"/>
    </source>
</evidence>
<sequence length="188" mass="20310">MLKILLVDAKSGRASLLRAALEDAGFSVIATVSQPLELYDRVAELHPDVVLADANSPARDVVEDLVAAGANAGQPLLMLTRTDNPELLRMALGQGVAAYSVDGLSPALLRSMVEVAVAQYRQADLLRAELQEAKHSLEGRRLIERAKGLLMDQHGLTEAEAFKRLRDESMRSGTPMADVSLRLLQNSA</sequence>
<dbReference type="AlphaFoldDB" id="A0A383XPW3"/>
<reference evidence="4 5" key="1">
    <citation type="submission" date="2018-05" db="EMBL/GenBank/DDBJ databases">
        <title>Abyssibacter profundi OUC007T gen. nov., sp. nov, a marine bacterium isolated from seawater of the Mariana Trench.</title>
        <authorList>
            <person name="Zhou S."/>
        </authorList>
    </citation>
    <scope>NUCLEOTIDE SEQUENCE [LARGE SCALE GENOMIC DNA]</scope>
    <source>
        <strain evidence="4 5">OUC007</strain>
    </source>
</reference>
<dbReference type="Proteomes" id="UP000251800">
    <property type="component" value="Unassembled WGS sequence"/>
</dbReference>
<dbReference type="Pfam" id="PF03861">
    <property type="entry name" value="ANTAR"/>
    <property type="match status" value="1"/>
</dbReference>
<dbReference type="InterPro" id="IPR001789">
    <property type="entry name" value="Sig_transdc_resp-reg_receiver"/>
</dbReference>
<gene>
    <name evidence="4" type="ORF">DEH80_16300</name>
</gene>
<evidence type="ECO:0000313" key="4">
    <source>
        <dbReference type="EMBL" id="PWN54667.1"/>
    </source>
</evidence>
<evidence type="ECO:0000256" key="1">
    <source>
        <dbReference type="PROSITE-ProRule" id="PRU00169"/>
    </source>
</evidence>
<comment type="caution">
    <text evidence="4">The sequence shown here is derived from an EMBL/GenBank/DDBJ whole genome shotgun (WGS) entry which is preliminary data.</text>
</comment>
<proteinExistence type="predicted"/>
<keyword evidence="5" id="KW-1185">Reference proteome</keyword>
<dbReference type="InterPro" id="IPR005561">
    <property type="entry name" value="ANTAR"/>
</dbReference>
<dbReference type="OrthoDB" id="9782798at2"/>
<evidence type="ECO:0000259" key="3">
    <source>
        <dbReference type="PROSITE" id="PS50921"/>
    </source>
</evidence>
<dbReference type="Gene3D" id="1.10.10.10">
    <property type="entry name" value="Winged helix-like DNA-binding domain superfamily/Winged helix DNA-binding domain"/>
    <property type="match status" value="1"/>
</dbReference>
<dbReference type="SMART" id="SM01012">
    <property type="entry name" value="ANTAR"/>
    <property type="match status" value="1"/>
</dbReference>
<keyword evidence="1" id="KW-0597">Phosphoprotein</keyword>
<dbReference type="PROSITE" id="PS50921">
    <property type="entry name" value="ANTAR"/>
    <property type="match status" value="1"/>
</dbReference>
<feature type="domain" description="ANTAR" evidence="3">
    <location>
        <begin position="123"/>
        <end position="184"/>
    </location>
</feature>
<feature type="modified residue" description="4-aspartylphosphate" evidence="1">
    <location>
        <position position="53"/>
    </location>
</feature>